<comment type="caution">
    <text evidence="2">The sequence shown here is derived from an EMBL/GenBank/DDBJ whole genome shotgun (WGS) entry which is preliminary data.</text>
</comment>
<keyword evidence="3" id="KW-1185">Reference proteome</keyword>
<gene>
    <name evidence="2" type="ORF">PPROV_000925100</name>
</gene>
<dbReference type="InterPro" id="IPR050210">
    <property type="entry name" value="tRNA_Adenine-N(6)_MTase"/>
</dbReference>
<feature type="region of interest" description="Disordered" evidence="1">
    <location>
        <begin position="22"/>
        <end position="42"/>
    </location>
</feature>
<dbReference type="OrthoDB" id="406152at2759"/>
<evidence type="ECO:0000313" key="2">
    <source>
        <dbReference type="EMBL" id="GHP10520.1"/>
    </source>
</evidence>
<proteinExistence type="predicted"/>
<accession>A0A830HXJ9</accession>
<dbReference type="Pfam" id="PF03602">
    <property type="entry name" value="Cons_hypoth95"/>
    <property type="match status" value="1"/>
</dbReference>
<evidence type="ECO:0008006" key="4">
    <source>
        <dbReference type="Google" id="ProtNLM"/>
    </source>
</evidence>
<dbReference type="GO" id="GO:0003676">
    <property type="term" value="F:nucleic acid binding"/>
    <property type="evidence" value="ECO:0007669"/>
    <property type="project" value="InterPro"/>
</dbReference>
<dbReference type="PROSITE" id="PS00092">
    <property type="entry name" value="N6_MTASE"/>
    <property type="match status" value="1"/>
</dbReference>
<dbReference type="SUPFAM" id="SSF53335">
    <property type="entry name" value="S-adenosyl-L-methionine-dependent methyltransferases"/>
    <property type="match status" value="1"/>
</dbReference>
<dbReference type="PANTHER" id="PTHR47739">
    <property type="entry name" value="TRNA1(VAL) (ADENINE(37)-N6)-METHYLTRANSFERASE"/>
    <property type="match status" value="1"/>
</dbReference>
<evidence type="ECO:0000313" key="3">
    <source>
        <dbReference type="Proteomes" id="UP000660262"/>
    </source>
</evidence>
<organism evidence="2 3">
    <name type="scientific">Pycnococcus provasolii</name>
    <dbReference type="NCBI Taxonomy" id="41880"/>
    <lineage>
        <taxon>Eukaryota</taxon>
        <taxon>Viridiplantae</taxon>
        <taxon>Chlorophyta</taxon>
        <taxon>Pseudoscourfieldiophyceae</taxon>
        <taxon>Pseudoscourfieldiales</taxon>
        <taxon>Pycnococcaceae</taxon>
        <taxon>Pycnococcus</taxon>
    </lineage>
</organism>
<dbReference type="InterPro" id="IPR029063">
    <property type="entry name" value="SAM-dependent_MTases_sf"/>
</dbReference>
<dbReference type="PANTHER" id="PTHR47739:SF1">
    <property type="entry name" value="TRNA1(VAL) (ADENINE(37)-N6)-METHYLTRANSFERASE"/>
    <property type="match status" value="1"/>
</dbReference>
<dbReference type="Proteomes" id="UP000660262">
    <property type="component" value="Unassembled WGS sequence"/>
</dbReference>
<dbReference type="EMBL" id="BNJQ01000030">
    <property type="protein sequence ID" value="GHP10520.1"/>
    <property type="molecule type" value="Genomic_DNA"/>
</dbReference>
<sequence length="375" mass="41387">MRVCSRRVSSLRACATTASVSSKVAAPTQQPRKRKQHGPLQKQIPVTPNALAQFIKYRRDLFLNMPRPVELDADAKAMGVEVTPAYVARLAAFQCDVLASEHVGVQPDETLDVIFRHRVLLLQSRKGYRTTSDAMLLTCRAAELWNEVHGDDASPNIVVDVCAGSGVVGIGLGLRYAKSDVLALELQSQFAERCHRNAILNGLAKRMEVVNGNASEVDLSHHLGSVDLLVCNPPYMQVDDYSTRDPQSEERALARKESAATIDDFLRLTKSLLHPTRGIALFVYPQKRRDRMNDALDRVGGFHSIRWTDVHRGGISYHKPSATVIVAVSVGDILAKAAPDVCTDRLMHPVGCEDVTKYTPWIEDFFSSIGLHVSP</sequence>
<protein>
    <recommendedName>
        <fullName evidence="4">Methyltransferase small domain-containing protein</fullName>
    </recommendedName>
</protein>
<dbReference type="GO" id="GO:0032259">
    <property type="term" value="P:methylation"/>
    <property type="evidence" value="ECO:0007669"/>
    <property type="project" value="InterPro"/>
</dbReference>
<evidence type="ECO:0000256" key="1">
    <source>
        <dbReference type="SAM" id="MobiDB-lite"/>
    </source>
</evidence>
<dbReference type="InterPro" id="IPR002052">
    <property type="entry name" value="DNA_methylase_N6_adenine_CS"/>
</dbReference>
<dbReference type="Gene3D" id="3.40.50.150">
    <property type="entry name" value="Vaccinia Virus protein VP39"/>
    <property type="match status" value="1"/>
</dbReference>
<dbReference type="AlphaFoldDB" id="A0A830HXJ9"/>
<dbReference type="GO" id="GO:0008168">
    <property type="term" value="F:methyltransferase activity"/>
    <property type="evidence" value="ECO:0007669"/>
    <property type="project" value="InterPro"/>
</dbReference>
<name>A0A830HXJ9_9CHLO</name>
<reference evidence="2" key="1">
    <citation type="submission" date="2020-10" db="EMBL/GenBank/DDBJ databases">
        <title>Unveiling of a novel bifunctional photoreceptor, Dualchrome1, isolated from a cosmopolitan green alga.</title>
        <authorList>
            <person name="Suzuki S."/>
            <person name="Kawachi M."/>
        </authorList>
    </citation>
    <scope>NUCLEOTIDE SEQUENCE</scope>
    <source>
        <strain evidence="2">NIES 2893</strain>
    </source>
</reference>
<dbReference type="CDD" id="cd02440">
    <property type="entry name" value="AdoMet_MTases"/>
    <property type="match status" value="1"/>
</dbReference>